<keyword evidence="2" id="KW-1185">Reference proteome</keyword>
<name>A0A2P2DIF1_9LEPT</name>
<organism evidence="1 2">
    <name type="scientific">Leptospira ellinghausenii</name>
    <dbReference type="NCBI Taxonomy" id="1917822"/>
    <lineage>
        <taxon>Bacteria</taxon>
        <taxon>Pseudomonadati</taxon>
        <taxon>Spirochaetota</taxon>
        <taxon>Spirochaetia</taxon>
        <taxon>Leptospirales</taxon>
        <taxon>Leptospiraceae</taxon>
        <taxon>Leptospira</taxon>
    </lineage>
</organism>
<dbReference type="AlphaFoldDB" id="A0A2P2DIF1"/>
<reference evidence="2" key="1">
    <citation type="journal article" date="2019" name="Microbiol. Immunol.">
        <title>Molecular and phenotypic characterization of Leptospira johnsonii sp. nov., Leptospira ellinghausenii sp. nov. and Leptospira ryugenii sp. nov. isolated from soil and water in Japan.</title>
        <authorList>
            <person name="Masuzawa T."/>
            <person name="Saito M."/>
            <person name="Nakao R."/>
            <person name="Nikaido Y."/>
            <person name="Matsumoto M."/>
            <person name="Ogawa M."/>
            <person name="Yokoyama M."/>
            <person name="Hidaka Y."/>
            <person name="Tomita J."/>
            <person name="Sakakibara K."/>
            <person name="Suzuki K."/>
            <person name="Yasuda S."/>
            <person name="Sato H."/>
            <person name="Yamaguchi M."/>
            <person name="Yoshida S.I."/>
            <person name="Koizumi N."/>
            <person name="Kawamura Y."/>
        </authorList>
    </citation>
    <scope>NUCLEOTIDE SEQUENCE [LARGE SCALE GENOMIC DNA]</scope>
    <source>
        <strain evidence="2">E18</strain>
    </source>
</reference>
<dbReference type="SUPFAM" id="SSF55874">
    <property type="entry name" value="ATPase domain of HSP90 chaperone/DNA topoisomerase II/histidine kinase"/>
    <property type="match status" value="1"/>
</dbReference>
<evidence type="ECO:0000313" key="2">
    <source>
        <dbReference type="Proteomes" id="UP000245206"/>
    </source>
</evidence>
<dbReference type="EMBL" id="BFAZ01000011">
    <property type="protein sequence ID" value="GBF44369.1"/>
    <property type="molecule type" value="Genomic_DNA"/>
</dbReference>
<gene>
    <name evidence="1" type="ORF">LPTSP2_36720</name>
</gene>
<accession>A0A2P2DIF1</accession>
<dbReference type="OrthoDB" id="343089at2"/>
<dbReference type="RefSeq" id="WP_108961341.1">
    <property type="nucleotide sequence ID" value="NZ_BFAZ01000011.1"/>
</dbReference>
<sequence>MSLLSNIEKVLAIPEIQSDPFVFEKNFFDPSFWVLFLSQRHGISKIKFDWEQNRSFANTIGLFGFIDPRQSVNINRHSEGNKYSRIQRIDSEDPKSVDLANTGINTCMRKVLQDYPFLLVSQSATGLLQTVMELHDNVASHSESQGFSFFQLRKQELYFCISDSGKGFLNEIRSHNIPGIMSHQEAINWSLKKGNSTKKVDDEFAQMLPEDAFINPMRGTNTFRRKADGNHHMGIGLDILKSFCLDSGGTLEIASGDSIYILNSRGEENFINGPKIVGVTISMSINLSLAKARLEKLAKLPNILPSIKWEVSHE</sequence>
<dbReference type="Proteomes" id="UP000245206">
    <property type="component" value="Unassembled WGS sequence"/>
</dbReference>
<comment type="caution">
    <text evidence="1">The sequence shown here is derived from an EMBL/GenBank/DDBJ whole genome shotgun (WGS) entry which is preliminary data.</text>
</comment>
<dbReference type="Gene3D" id="3.30.565.10">
    <property type="entry name" value="Histidine kinase-like ATPase, C-terminal domain"/>
    <property type="match status" value="1"/>
</dbReference>
<proteinExistence type="predicted"/>
<evidence type="ECO:0000313" key="1">
    <source>
        <dbReference type="EMBL" id="GBF44369.1"/>
    </source>
</evidence>
<dbReference type="InterPro" id="IPR036890">
    <property type="entry name" value="HATPase_C_sf"/>
</dbReference>
<protein>
    <submittedName>
        <fullName evidence="1">Uncharacterized protein</fullName>
    </submittedName>
</protein>